<name>A0A366DDZ0_9NOCA</name>
<feature type="compositionally biased region" description="Basic and acidic residues" evidence="1">
    <location>
        <begin position="316"/>
        <end position="326"/>
    </location>
</feature>
<comment type="caution">
    <text evidence="2">The sequence shown here is derived from an EMBL/GenBank/DDBJ whole genome shotgun (WGS) entry which is preliminary data.</text>
</comment>
<reference evidence="2 3" key="1">
    <citation type="submission" date="2018-06" db="EMBL/GenBank/DDBJ databases">
        <title>Genomic Encyclopedia of Type Strains, Phase IV (KMG-IV): sequencing the most valuable type-strain genomes for metagenomic binning, comparative biology and taxonomic classification.</title>
        <authorList>
            <person name="Goeker M."/>
        </authorList>
    </citation>
    <scope>NUCLEOTIDE SEQUENCE [LARGE SCALE GENOMIC DNA]</scope>
    <source>
        <strain evidence="2 3">DSM 44599</strain>
    </source>
</reference>
<evidence type="ECO:0000313" key="2">
    <source>
        <dbReference type="EMBL" id="RBO88272.1"/>
    </source>
</evidence>
<feature type="region of interest" description="Disordered" evidence="1">
    <location>
        <begin position="311"/>
        <end position="333"/>
    </location>
</feature>
<keyword evidence="3" id="KW-1185">Reference proteome</keyword>
<dbReference type="Proteomes" id="UP000252586">
    <property type="component" value="Unassembled WGS sequence"/>
</dbReference>
<evidence type="ECO:0000256" key="1">
    <source>
        <dbReference type="SAM" id="MobiDB-lite"/>
    </source>
</evidence>
<dbReference type="OrthoDB" id="3746479at2"/>
<gene>
    <name evidence="2" type="ORF">DFR74_10938</name>
</gene>
<protein>
    <submittedName>
        <fullName evidence="2">Uncharacterized protein</fullName>
    </submittedName>
</protein>
<evidence type="ECO:0000313" key="3">
    <source>
        <dbReference type="Proteomes" id="UP000252586"/>
    </source>
</evidence>
<dbReference type="STRING" id="1210090.GCA_001613185_06190"/>
<dbReference type="AlphaFoldDB" id="A0A366DDZ0"/>
<accession>A0A366DDZ0</accession>
<sequence>MTAWIEVLTALTTGPDLPIRAAIREVAPKEETAGVAFFASAGKLPVVVAVGDGCRVWRAGKKLRVEDGQGRPVFITDGARGWDFSGHAERPRTGPIDRVRYFGEHQFLLERRPASEWAGDDFTQPAGPVEEVDFAGRRCWTVELAPPPHKPMPLRIWVDIESGQMLGYRAEQAGVGAQFEDPVIGEEIDDAVFTWAGPVLTMEEYEREQRDRREAEHAAQIARFAELVGASSLDTRVRVDFTPETVHFREPGGFDAYNRHTMLSRRPRGPEAWTPSWGPVHYVWSTPGWDWAAAVIEHDLDEDALRTLQNSLHPGEPVDRQRRIEPPGRGWVR</sequence>
<dbReference type="EMBL" id="QNRE01000009">
    <property type="protein sequence ID" value="RBO88272.1"/>
    <property type="molecule type" value="Genomic_DNA"/>
</dbReference>
<organism evidence="2 3">
    <name type="scientific">Nocardia puris</name>
    <dbReference type="NCBI Taxonomy" id="208602"/>
    <lineage>
        <taxon>Bacteria</taxon>
        <taxon>Bacillati</taxon>
        <taxon>Actinomycetota</taxon>
        <taxon>Actinomycetes</taxon>
        <taxon>Mycobacteriales</taxon>
        <taxon>Nocardiaceae</taxon>
        <taxon>Nocardia</taxon>
    </lineage>
</organism>
<proteinExistence type="predicted"/>
<dbReference type="RefSeq" id="WP_067513780.1">
    <property type="nucleotide sequence ID" value="NZ_CP107943.1"/>
</dbReference>